<keyword evidence="2" id="KW-0445">Lipid transport</keyword>
<comment type="function">
    <text evidence="2">Acts as component of the GARP complex that is involved in retrograde transport from early and late endosomes to the trans-Golgi network (TGN).</text>
</comment>
<evidence type="ECO:0000256" key="3">
    <source>
        <dbReference type="SAM" id="MobiDB-lite"/>
    </source>
</evidence>
<keyword evidence="2" id="KW-0333">Golgi apparatus</keyword>
<sequence>MSTIASPREPPMRRMPSSSQTPTSSSRPSLETSRRSLSSSPSRNPAASAAGGSAAAGAGTSTAGGAPGGAARRNRAALREYYNLKKTGGGNTPVLEVTEFDSSNGTDALHAGILSNSEVPPSEMDAPNFDPDAYVQKTLQESGLEDLLKIYTRVLTETRALDAEKKSLVYDNYSRLITATETIRKMRATMDPLNPMASTLDPAIAHIYNQAKTLRDAMRENVPPPSSDDDDKTSAAARARNQKLAAAVLQTPDRLRKLVAAGRTEEAEKAWERPRQLLEAWKEHGVGGDDVAACLADGAAALRGEPSPAGRSVQPAGER</sequence>
<dbReference type="PANTHER" id="PTHR15954">
    <property type="entry name" value="VACUOLAR PROTEIN SORTING-ASSOCIATED PROTEIN 51 HOMOLOG"/>
    <property type="match status" value="1"/>
</dbReference>
<keyword evidence="2" id="KW-0653">Protein transport</keyword>
<keyword evidence="5" id="KW-1185">Reference proteome</keyword>
<feature type="region of interest" description="Disordered" evidence="3">
    <location>
        <begin position="219"/>
        <end position="240"/>
    </location>
</feature>
<evidence type="ECO:0000313" key="5">
    <source>
        <dbReference type="Proteomes" id="UP001583186"/>
    </source>
</evidence>
<gene>
    <name evidence="4" type="ORF">Sste5346_003131</name>
</gene>
<reference evidence="4 5" key="1">
    <citation type="journal article" date="2024" name="IMA Fungus">
        <title>IMA Genome - F19 : A genome assembly and annotation guide to empower mycologists, including annotated draft genome sequences of Ceratocystis pirilliformis, Diaporthe australafricana, Fusarium ophioides, Paecilomyces lecythidis, and Sporothrix stenoceras.</title>
        <authorList>
            <person name="Aylward J."/>
            <person name="Wilson A.M."/>
            <person name="Visagie C.M."/>
            <person name="Spraker J."/>
            <person name="Barnes I."/>
            <person name="Buitendag C."/>
            <person name="Ceriani C."/>
            <person name="Del Mar Angel L."/>
            <person name="du Plessis D."/>
            <person name="Fuchs T."/>
            <person name="Gasser K."/>
            <person name="Kramer D."/>
            <person name="Li W."/>
            <person name="Munsamy K."/>
            <person name="Piso A."/>
            <person name="Price J.L."/>
            <person name="Sonnekus B."/>
            <person name="Thomas C."/>
            <person name="van der Nest A."/>
            <person name="van Dijk A."/>
            <person name="van Heerden A."/>
            <person name="van Vuuren N."/>
            <person name="Yilmaz N."/>
            <person name="Duong T.A."/>
            <person name="van der Merwe N.A."/>
            <person name="Wingfield M.J."/>
            <person name="Wingfield B.D."/>
        </authorList>
    </citation>
    <scope>NUCLEOTIDE SEQUENCE [LARGE SCALE GENOMIC DNA]</scope>
    <source>
        <strain evidence="4 5">CMW 5346</strain>
    </source>
</reference>
<dbReference type="Pfam" id="PF08700">
    <property type="entry name" value="VPS51_Exo84_N"/>
    <property type="match status" value="1"/>
</dbReference>
<comment type="subcellular location">
    <subcellularLocation>
        <location evidence="2">Golgi apparatus</location>
        <location evidence="2">trans-Golgi network</location>
    </subcellularLocation>
</comment>
<comment type="similarity">
    <text evidence="1 2">Belongs to the VPS51 family.</text>
</comment>
<keyword evidence="2" id="KW-0813">Transport</keyword>
<evidence type="ECO:0000256" key="1">
    <source>
        <dbReference type="ARBA" id="ARBA00006080"/>
    </source>
</evidence>
<feature type="region of interest" description="Disordered" evidence="3">
    <location>
        <begin position="1"/>
        <end position="71"/>
    </location>
</feature>
<evidence type="ECO:0000256" key="2">
    <source>
        <dbReference type="RuleBase" id="RU368010"/>
    </source>
</evidence>
<dbReference type="PANTHER" id="PTHR15954:SF4">
    <property type="entry name" value="VACUOLAR PROTEIN SORTING-ASSOCIATED PROTEIN 51 HOMOLOG"/>
    <property type="match status" value="1"/>
</dbReference>
<dbReference type="EMBL" id="JAWCUI010000013">
    <property type="protein sequence ID" value="KAL1899209.1"/>
    <property type="molecule type" value="Genomic_DNA"/>
</dbReference>
<dbReference type="InterPro" id="IPR014812">
    <property type="entry name" value="Vps51"/>
</dbReference>
<evidence type="ECO:0000313" key="4">
    <source>
        <dbReference type="EMBL" id="KAL1899209.1"/>
    </source>
</evidence>
<name>A0ABR3ZI46_9PEZI</name>
<comment type="subunit">
    <text evidence="2">Component of the Golgi-associated retrograde protein (GARP) complex.</text>
</comment>
<accession>A0ABR3ZI46</accession>
<dbReference type="Proteomes" id="UP001583186">
    <property type="component" value="Unassembled WGS sequence"/>
</dbReference>
<organism evidence="4 5">
    <name type="scientific">Sporothrix stenoceras</name>
    <dbReference type="NCBI Taxonomy" id="5173"/>
    <lineage>
        <taxon>Eukaryota</taxon>
        <taxon>Fungi</taxon>
        <taxon>Dikarya</taxon>
        <taxon>Ascomycota</taxon>
        <taxon>Pezizomycotina</taxon>
        <taxon>Sordariomycetes</taxon>
        <taxon>Sordariomycetidae</taxon>
        <taxon>Ophiostomatales</taxon>
        <taxon>Ophiostomataceae</taxon>
        <taxon>Sporothrix</taxon>
    </lineage>
</organism>
<protein>
    <recommendedName>
        <fullName evidence="2">Vacuolar protein sorting-associated protein 51 homolog</fullName>
    </recommendedName>
</protein>
<comment type="caution">
    <text evidence="4">The sequence shown here is derived from an EMBL/GenBank/DDBJ whole genome shotgun (WGS) entry which is preliminary data.</text>
</comment>
<feature type="compositionally biased region" description="Low complexity" evidence="3">
    <location>
        <begin position="14"/>
        <end position="64"/>
    </location>
</feature>
<proteinExistence type="inferred from homology"/>